<feature type="transmembrane region" description="Helical" evidence="11">
    <location>
        <begin position="12"/>
        <end position="29"/>
    </location>
</feature>
<sequence length="299" mass="32012">MSENKASPVKYFLSGGLGGVFTVLVGHPLDTIKVRLQTMPNPLPGQSPLYAGTWDCALKTVRKEGFKGLYKGMAAPLTGVAPIFAMSFFGYGLGKRILQTEGAELSNAQIFSAGAFSGIFTTAIMAPGERIKCLLQIQEGSENAKYKGPADCAKKLYAEGGIRSIYKGTVATLLRDVPASGMYFMTYEVISKMLKPADEPQSFGKKLLCTIPAGGMAGILNWVVGMPPDVLKSRLQTAPEGMYPKGIRDVFKKLMAEEGVTALYKGITPVMLRAFPANAACFIGLEIGMKFLNSVAPNL</sequence>
<evidence type="ECO:0000256" key="2">
    <source>
        <dbReference type="ARBA" id="ARBA00006375"/>
    </source>
</evidence>
<gene>
    <name evidence="12" type="ORF">V9T40_009432</name>
</gene>
<name>A0AAN9TPT7_9HEMI</name>
<dbReference type="GO" id="GO:0031966">
    <property type="term" value="C:mitochondrial membrane"/>
    <property type="evidence" value="ECO:0007669"/>
    <property type="project" value="UniProtKB-SubCell"/>
</dbReference>
<evidence type="ECO:0000256" key="5">
    <source>
        <dbReference type="ARBA" id="ARBA00022737"/>
    </source>
</evidence>
<feature type="transmembrane region" description="Helical" evidence="11">
    <location>
        <begin position="105"/>
        <end position="126"/>
    </location>
</feature>
<keyword evidence="8 9" id="KW-0472">Membrane</keyword>
<dbReference type="PROSITE" id="PS50920">
    <property type="entry name" value="SOLCAR"/>
    <property type="match status" value="3"/>
</dbReference>
<feature type="repeat" description="Solcar" evidence="9">
    <location>
        <begin position="205"/>
        <end position="291"/>
    </location>
</feature>
<keyword evidence="3 10" id="KW-0813">Transport</keyword>
<reference evidence="12 13" key="1">
    <citation type="submission" date="2024-03" db="EMBL/GenBank/DDBJ databases">
        <title>Adaptation during the transition from Ophiocordyceps entomopathogen to insect associate is accompanied by gene loss and intensified selection.</title>
        <authorList>
            <person name="Ward C.M."/>
            <person name="Onetto C.A."/>
            <person name="Borneman A.R."/>
        </authorList>
    </citation>
    <scope>NUCLEOTIDE SEQUENCE [LARGE SCALE GENOMIC DNA]</scope>
    <source>
        <strain evidence="12">AWRI1</strain>
        <tissue evidence="12">Single Adult Female</tissue>
    </source>
</reference>
<dbReference type="AlphaFoldDB" id="A0AAN9TPT7"/>
<feature type="repeat" description="Solcar" evidence="9">
    <location>
        <begin position="105"/>
        <end position="193"/>
    </location>
</feature>
<keyword evidence="5" id="KW-0677">Repeat</keyword>
<evidence type="ECO:0000256" key="11">
    <source>
        <dbReference type="SAM" id="Phobius"/>
    </source>
</evidence>
<keyword evidence="7" id="KW-0496">Mitochondrion</keyword>
<dbReference type="InterPro" id="IPR018108">
    <property type="entry name" value="MCP_transmembrane"/>
</dbReference>
<dbReference type="GO" id="GO:0015227">
    <property type="term" value="F:O-acyl-L-carnitine transmembrane transporter activity"/>
    <property type="evidence" value="ECO:0007669"/>
    <property type="project" value="TreeGrafter"/>
</dbReference>
<dbReference type="GO" id="GO:0006839">
    <property type="term" value="P:mitochondrial transport"/>
    <property type="evidence" value="ECO:0007669"/>
    <property type="project" value="TreeGrafter"/>
</dbReference>
<dbReference type="SUPFAM" id="SSF103506">
    <property type="entry name" value="Mitochondrial carrier"/>
    <property type="match status" value="1"/>
</dbReference>
<dbReference type="InterPro" id="IPR050567">
    <property type="entry name" value="Mitochondrial_Carrier"/>
</dbReference>
<proteinExistence type="inferred from homology"/>
<dbReference type="GO" id="GO:1902603">
    <property type="term" value="P:carnitine transmembrane transport"/>
    <property type="evidence" value="ECO:0007669"/>
    <property type="project" value="TreeGrafter"/>
</dbReference>
<evidence type="ECO:0000313" key="13">
    <source>
        <dbReference type="Proteomes" id="UP001367676"/>
    </source>
</evidence>
<comment type="subcellular location">
    <subcellularLocation>
        <location evidence="1">Mitochondrion membrane</location>
        <topology evidence="1">Multi-pass membrane protein</topology>
    </subcellularLocation>
</comment>
<dbReference type="PANTHER" id="PTHR45624">
    <property type="entry name" value="MITOCHONDRIAL BASIC AMINO ACIDS TRANSPORTER-RELATED"/>
    <property type="match status" value="1"/>
</dbReference>
<dbReference type="Proteomes" id="UP001367676">
    <property type="component" value="Unassembled WGS sequence"/>
</dbReference>
<evidence type="ECO:0000256" key="4">
    <source>
        <dbReference type="ARBA" id="ARBA00022692"/>
    </source>
</evidence>
<evidence type="ECO:0000256" key="7">
    <source>
        <dbReference type="ARBA" id="ARBA00023128"/>
    </source>
</evidence>
<evidence type="ECO:0000256" key="3">
    <source>
        <dbReference type="ARBA" id="ARBA00022448"/>
    </source>
</evidence>
<comment type="similarity">
    <text evidence="2 10">Belongs to the mitochondrial carrier (TC 2.A.29) family.</text>
</comment>
<evidence type="ECO:0000256" key="1">
    <source>
        <dbReference type="ARBA" id="ARBA00004225"/>
    </source>
</evidence>
<dbReference type="Gene3D" id="1.50.40.10">
    <property type="entry name" value="Mitochondrial carrier domain"/>
    <property type="match status" value="2"/>
</dbReference>
<feature type="transmembrane region" description="Helical" evidence="11">
    <location>
        <begin position="73"/>
        <end position="93"/>
    </location>
</feature>
<evidence type="ECO:0000256" key="6">
    <source>
        <dbReference type="ARBA" id="ARBA00022989"/>
    </source>
</evidence>
<dbReference type="Pfam" id="PF00153">
    <property type="entry name" value="Mito_carr"/>
    <property type="match status" value="3"/>
</dbReference>
<evidence type="ECO:0008006" key="14">
    <source>
        <dbReference type="Google" id="ProtNLM"/>
    </source>
</evidence>
<keyword evidence="13" id="KW-1185">Reference proteome</keyword>
<evidence type="ECO:0000313" key="12">
    <source>
        <dbReference type="EMBL" id="KAK7601991.1"/>
    </source>
</evidence>
<keyword evidence="4 9" id="KW-0812">Transmembrane</keyword>
<dbReference type="PANTHER" id="PTHR45624:SF4">
    <property type="entry name" value="CONGESTED-LIKE TRACHEA PROTEIN-RELATED"/>
    <property type="match status" value="1"/>
</dbReference>
<comment type="caution">
    <text evidence="12">The sequence shown here is derived from an EMBL/GenBank/DDBJ whole genome shotgun (WGS) entry which is preliminary data.</text>
</comment>
<organism evidence="12 13">
    <name type="scientific">Parthenolecanium corni</name>
    <dbReference type="NCBI Taxonomy" id="536013"/>
    <lineage>
        <taxon>Eukaryota</taxon>
        <taxon>Metazoa</taxon>
        <taxon>Ecdysozoa</taxon>
        <taxon>Arthropoda</taxon>
        <taxon>Hexapoda</taxon>
        <taxon>Insecta</taxon>
        <taxon>Pterygota</taxon>
        <taxon>Neoptera</taxon>
        <taxon>Paraneoptera</taxon>
        <taxon>Hemiptera</taxon>
        <taxon>Sternorrhyncha</taxon>
        <taxon>Coccoidea</taxon>
        <taxon>Coccidae</taxon>
        <taxon>Parthenolecanium</taxon>
    </lineage>
</organism>
<protein>
    <recommendedName>
        <fullName evidence="14">Mitochondrial carnitine/acylcarnitine carrier protein</fullName>
    </recommendedName>
</protein>
<accession>A0AAN9TPT7</accession>
<feature type="repeat" description="Solcar" evidence="9">
    <location>
        <begin position="6"/>
        <end position="97"/>
    </location>
</feature>
<evidence type="ECO:0000256" key="9">
    <source>
        <dbReference type="PROSITE-ProRule" id="PRU00282"/>
    </source>
</evidence>
<keyword evidence="6 11" id="KW-1133">Transmembrane helix</keyword>
<evidence type="ECO:0000256" key="8">
    <source>
        <dbReference type="ARBA" id="ARBA00023136"/>
    </source>
</evidence>
<dbReference type="EMBL" id="JBBCAQ010000010">
    <property type="protein sequence ID" value="KAK7601991.1"/>
    <property type="molecule type" value="Genomic_DNA"/>
</dbReference>
<dbReference type="InterPro" id="IPR023395">
    <property type="entry name" value="MCP_dom_sf"/>
</dbReference>
<evidence type="ECO:0000256" key="10">
    <source>
        <dbReference type="RuleBase" id="RU000488"/>
    </source>
</evidence>